<dbReference type="PANTHER" id="PTHR10972">
    <property type="entry name" value="OXYSTEROL-BINDING PROTEIN-RELATED"/>
    <property type="match status" value="1"/>
</dbReference>
<evidence type="ECO:0000256" key="2">
    <source>
        <dbReference type="ARBA" id="ARBA00008842"/>
    </source>
</evidence>
<evidence type="ECO:0000256" key="1">
    <source>
        <dbReference type="ARBA" id="ARBA00004586"/>
    </source>
</evidence>
<dbReference type="GO" id="GO:0030011">
    <property type="term" value="P:maintenance of cell polarity"/>
    <property type="evidence" value="ECO:0007669"/>
    <property type="project" value="TreeGrafter"/>
</dbReference>
<dbReference type="Pfam" id="PF01237">
    <property type="entry name" value="Oxysterol_BP"/>
    <property type="match status" value="1"/>
</dbReference>
<feature type="compositionally biased region" description="Polar residues" evidence="13">
    <location>
        <begin position="416"/>
        <end position="425"/>
    </location>
</feature>
<dbReference type="GO" id="GO:0006887">
    <property type="term" value="P:exocytosis"/>
    <property type="evidence" value="ECO:0007669"/>
    <property type="project" value="UniProtKB-ARBA"/>
</dbReference>
<keyword evidence="9" id="KW-0446">Lipid-binding</keyword>
<dbReference type="InterPro" id="IPR018494">
    <property type="entry name" value="Oxysterol-bd_CS"/>
</dbReference>
<dbReference type="Proteomes" id="UP000009009">
    <property type="component" value="Unassembled WGS sequence"/>
</dbReference>
<dbReference type="PROSITE" id="PS01013">
    <property type="entry name" value="OSBP"/>
    <property type="match status" value="1"/>
</dbReference>
<dbReference type="Gene3D" id="2.30.29.30">
    <property type="entry name" value="Pleckstrin-homology domain (PH domain)/Phosphotyrosine-binding domain (PTB)"/>
    <property type="match status" value="1"/>
</dbReference>
<protein>
    <submittedName>
        <fullName evidence="15">Osh2p</fullName>
    </submittedName>
</protein>
<dbReference type="HOGENOM" id="CLU_001040_1_1_1"/>
<feature type="region of interest" description="Disordered" evidence="13">
    <location>
        <begin position="405"/>
        <end position="425"/>
    </location>
</feature>
<dbReference type="FunFam" id="2.30.29.30:FF:000061">
    <property type="entry name" value="Oxysterol binding protein 1"/>
    <property type="match status" value="1"/>
</dbReference>
<keyword evidence="5" id="KW-0677">Repeat</keyword>
<comment type="caution">
    <text evidence="15">The sequence shown here is derived from an EMBL/GenBank/DDBJ whole genome shotgun (WGS) entry which is preliminary data.</text>
</comment>
<dbReference type="InterPro" id="IPR036770">
    <property type="entry name" value="Ankyrin_rpt-contain_sf"/>
</dbReference>
<evidence type="ECO:0000256" key="11">
    <source>
        <dbReference type="PROSITE-ProRule" id="PRU00023"/>
    </source>
</evidence>
<accession>H0GSH0</accession>
<dbReference type="Pfam" id="PF00023">
    <property type="entry name" value="Ank"/>
    <property type="match status" value="1"/>
</dbReference>
<feature type="compositionally biased region" description="Acidic residues" evidence="13">
    <location>
        <begin position="563"/>
        <end position="577"/>
    </location>
</feature>
<dbReference type="Gene3D" id="2.40.160.120">
    <property type="match status" value="1"/>
</dbReference>
<dbReference type="FunFam" id="1.25.40.20:FF:000308">
    <property type="entry name" value="Oxysterol-binding family protein"/>
    <property type="match status" value="1"/>
</dbReference>
<evidence type="ECO:0000256" key="3">
    <source>
        <dbReference type="ARBA" id="ARBA00022448"/>
    </source>
</evidence>
<comment type="similarity">
    <text evidence="2 12">Belongs to the OSBP family.</text>
</comment>
<evidence type="ECO:0000256" key="9">
    <source>
        <dbReference type="ARBA" id="ARBA00023121"/>
    </source>
</evidence>
<dbReference type="Gene3D" id="1.25.40.20">
    <property type="entry name" value="Ankyrin repeat-containing domain"/>
    <property type="match status" value="2"/>
</dbReference>
<feature type="compositionally biased region" description="Low complexity" evidence="13">
    <location>
        <begin position="529"/>
        <end position="545"/>
    </location>
</feature>
<dbReference type="FunFam" id="3.30.70.3490:FF:000010">
    <property type="entry name" value="Oxysterol binding protein (Osh1)"/>
    <property type="match status" value="1"/>
</dbReference>
<dbReference type="CDD" id="cd13292">
    <property type="entry name" value="PH_Osh1p_Osh2p_yeast"/>
    <property type="match status" value="1"/>
</dbReference>
<dbReference type="GO" id="GO:0006897">
    <property type="term" value="P:endocytosis"/>
    <property type="evidence" value="ECO:0007669"/>
    <property type="project" value="TreeGrafter"/>
</dbReference>
<evidence type="ECO:0000259" key="14">
    <source>
        <dbReference type="PROSITE" id="PS50003"/>
    </source>
</evidence>
<dbReference type="SUPFAM" id="SSF144000">
    <property type="entry name" value="Oxysterol-binding protein-like"/>
    <property type="match status" value="1"/>
</dbReference>
<evidence type="ECO:0000256" key="5">
    <source>
        <dbReference type="ARBA" id="ARBA00022737"/>
    </source>
</evidence>
<feature type="compositionally biased region" description="Polar residues" evidence="13">
    <location>
        <begin position="816"/>
        <end position="825"/>
    </location>
</feature>
<feature type="repeat" description="ANK" evidence="11">
    <location>
        <begin position="106"/>
        <end position="128"/>
    </location>
</feature>
<dbReference type="SUPFAM" id="SSF50729">
    <property type="entry name" value="PH domain-like"/>
    <property type="match status" value="1"/>
</dbReference>
<dbReference type="PROSITE" id="PS50003">
    <property type="entry name" value="PH_DOMAIN"/>
    <property type="match status" value="1"/>
</dbReference>
<dbReference type="InterPro" id="IPR037239">
    <property type="entry name" value="OSBP_sf"/>
</dbReference>
<evidence type="ECO:0000256" key="7">
    <source>
        <dbReference type="ARBA" id="ARBA00023043"/>
    </source>
</evidence>
<dbReference type="Gene3D" id="3.30.70.3490">
    <property type="match status" value="1"/>
</dbReference>
<proteinExistence type="inferred from homology"/>
<evidence type="ECO:0000313" key="16">
    <source>
        <dbReference type="Proteomes" id="UP000009009"/>
    </source>
</evidence>
<dbReference type="PROSITE" id="PS50088">
    <property type="entry name" value="ANK_REPEAT"/>
    <property type="match status" value="1"/>
</dbReference>
<dbReference type="SMART" id="SM00248">
    <property type="entry name" value="ANK"/>
    <property type="match status" value="2"/>
</dbReference>
<dbReference type="Pfam" id="PF00169">
    <property type="entry name" value="PH"/>
    <property type="match status" value="1"/>
</dbReference>
<name>H0GSH0_SACCK</name>
<evidence type="ECO:0000256" key="4">
    <source>
        <dbReference type="ARBA" id="ARBA00022553"/>
    </source>
</evidence>
<dbReference type="InterPro" id="IPR000648">
    <property type="entry name" value="Oxysterol-bd"/>
</dbReference>
<dbReference type="GO" id="GO:0005789">
    <property type="term" value="C:endoplasmic reticulum membrane"/>
    <property type="evidence" value="ECO:0007669"/>
    <property type="project" value="UniProtKB-SubCell"/>
</dbReference>
<evidence type="ECO:0000256" key="12">
    <source>
        <dbReference type="RuleBase" id="RU003844"/>
    </source>
</evidence>
<feature type="compositionally biased region" description="Basic and acidic residues" evidence="13">
    <location>
        <begin position="805"/>
        <end position="815"/>
    </location>
</feature>
<gene>
    <name evidence="15" type="ORF">VIN7_6114</name>
</gene>
<keyword evidence="16" id="KW-1185">Reference proteome</keyword>
<dbReference type="GO" id="GO:0005635">
    <property type="term" value="C:nuclear envelope"/>
    <property type="evidence" value="ECO:0007669"/>
    <property type="project" value="UniProtKB-ARBA"/>
</dbReference>
<evidence type="ECO:0000313" key="15">
    <source>
        <dbReference type="EMBL" id="EHN03241.1"/>
    </source>
</evidence>
<evidence type="ECO:0000256" key="8">
    <source>
        <dbReference type="ARBA" id="ARBA00023055"/>
    </source>
</evidence>
<sequence length="1294" mass="146963">MSSEDQSTAEGPDQVSKPLLKVKLLEVLGQGDLKHLKTLIDNEFQPRDDPSVQQVLNLILHYAVQVAPILLIKEIVAQWVGQTDDEKSATENNDDIHLNLNYQDENGNTPLHLAVAQSRSDVISFLLNQKSIKDCIKNKAHLQPLDMCKDLNVAQMIQLKRDDYFLETVHSLRTAMNNRDFSKLELIWKSPRNLNLLDINGIDPETGMTLLYEYSQKKDIEMCQWLLKHGAEATVKDGKGRSPLDLVKDTKLPVKSSNNVTPEMKLKSLFEKNLKEQATVHENVASNKPPTYKGFLKKWTNFAHGYKLRWFVLNSDGILSYYKDQSHTDRPRGTLKVSTCRLHIDSSEKLNFELLGGVNGTTRWRLKGNHPVETTRWVNEIQSAIRFAKDKEIFREKRSVPPSLAMKSKSPALVSHSKTQSSLPEASQYHQHALHKEVIQPSSVSLYRRPSNNLSVVSSEIQLNDNLTESGKRFVSKMIESRLDGSKTTPIGVHSGPILQKVRSSNTLKSNRSVQSGSAVVIPIENVPNSGNNTNSNSVSMSQSNTAAGSTASLSDNNFIDNFEGDEANSDDDDEDLGINFDRDEEYIKAQYGPYKEKLDMYEQAIGIELSSLIELVDQEEPSPEIWLTVKKSLINTSTIFAKLKNLTSKRDKRLVDMVSKQGDVNNVWVQSVKELEIELSNKTERLAFIDKERRSLKKILRKKLLESQTSVVKKESPEDARDEIEQEYDTSGSTLGQIAKFISATKEEDEASDADEFYDAAELVDEVTELTEAHPETSVAASPNGVPPVLSEEGPDSQNIQGKENNKELEDKKGSQNFEKQNNLRVKEKGKTEQSAMDLKRETKESQVKEATKEVASSVATEANIVAVTLVQKKKEECLLKEGSYLGYEDGIRKRLSMDKDDRPKISLWAVLKSMVGKDMTRMTLPVTFNEPTSLLQRVAEDMEYSELLDQAAMFKDSSLRTLYVAAFTASSYASTTKRVAKPFNPLLGETFEYSRPDKQYRFFTEQVSHHPPISATWTESPRWDFWGESFVDTKFNGRSFNVKHLGLWHIKLRPDDNEKEELYTWRKPNNTVIGILIGNPQVDNHGEVNVVNHTTGDHCKLYFKARGWRSSGAYEITGEVYNKKKQKVWILGGHWNEAIFAKKVVKDSDLSLEKTNTAASALKGPTDDGTKFLIWKANDRPEEPFNLTPFAITLNAPQPHLVPWLPPTDTRLRPDQRAMEDGRYDEAGDEKFRVEEKQRAARRKRDENNVEYHPQWFVKDTHPITKAKYWRYTGKYWVKRKNHDLKDCGDIF</sequence>
<feature type="compositionally biased region" description="Polar residues" evidence="13">
    <location>
        <begin position="546"/>
        <end position="560"/>
    </location>
</feature>
<dbReference type="GO" id="GO:0120015">
    <property type="term" value="F:sterol transfer activity"/>
    <property type="evidence" value="ECO:0007669"/>
    <property type="project" value="UniProtKB-ARBA"/>
</dbReference>
<evidence type="ECO:0000256" key="6">
    <source>
        <dbReference type="ARBA" id="ARBA00022824"/>
    </source>
</evidence>
<keyword evidence="10" id="KW-0472">Membrane</keyword>
<evidence type="ECO:0000256" key="13">
    <source>
        <dbReference type="SAM" id="MobiDB-lite"/>
    </source>
</evidence>
<dbReference type="InterPro" id="IPR011993">
    <property type="entry name" value="PH-like_dom_sf"/>
</dbReference>
<keyword evidence="8" id="KW-0445">Lipid transport</keyword>
<keyword evidence="6" id="KW-0256">Endoplasmic reticulum</keyword>
<feature type="compositionally biased region" description="Basic and acidic residues" evidence="13">
    <location>
        <begin position="826"/>
        <end position="847"/>
    </location>
</feature>
<keyword evidence="3" id="KW-0813">Transport</keyword>
<dbReference type="SMART" id="SM00233">
    <property type="entry name" value="PH"/>
    <property type="match status" value="1"/>
</dbReference>
<evidence type="ECO:0000256" key="10">
    <source>
        <dbReference type="ARBA" id="ARBA00023136"/>
    </source>
</evidence>
<keyword evidence="4" id="KW-0597">Phosphoprotein</keyword>
<feature type="region of interest" description="Disordered" evidence="13">
    <location>
        <begin position="773"/>
        <end position="847"/>
    </location>
</feature>
<comment type="subcellular location">
    <subcellularLocation>
        <location evidence="1">Endoplasmic reticulum membrane</location>
    </subcellularLocation>
</comment>
<dbReference type="PANTHER" id="PTHR10972:SF205">
    <property type="entry name" value="OXYSTEROL-BINDING PROTEIN 1"/>
    <property type="match status" value="1"/>
</dbReference>
<dbReference type="GO" id="GO:0032934">
    <property type="term" value="F:sterol binding"/>
    <property type="evidence" value="ECO:0007669"/>
    <property type="project" value="TreeGrafter"/>
</dbReference>
<feature type="region of interest" description="Disordered" evidence="13">
    <location>
        <begin position="525"/>
        <end position="578"/>
    </location>
</feature>
<dbReference type="GO" id="GO:0034727">
    <property type="term" value="P:piecemeal microautophagy of the nucleus"/>
    <property type="evidence" value="ECO:0007669"/>
    <property type="project" value="TreeGrafter"/>
</dbReference>
<dbReference type="FunFam" id="2.40.160.120:FF:000008">
    <property type="entry name" value="Oxysterol binding protein (Osh1)"/>
    <property type="match status" value="1"/>
</dbReference>
<keyword evidence="7 11" id="KW-0040">ANK repeat</keyword>
<dbReference type="GO" id="GO:0005829">
    <property type="term" value="C:cytosol"/>
    <property type="evidence" value="ECO:0007669"/>
    <property type="project" value="TreeGrafter"/>
</dbReference>
<dbReference type="PhylomeDB" id="H0GSH0"/>
<dbReference type="PROSITE" id="PS50297">
    <property type="entry name" value="ANK_REP_REGION"/>
    <property type="match status" value="1"/>
</dbReference>
<dbReference type="GO" id="GO:0097038">
    <property type="term" value="C:perinuclear endoplasmic reticulum"/>
    <property type="evidence" value="ECO:0007669"/>
    <property type="project" value="TreeGrafter"/>
</dbReference>
<dbReference type="SUPFAM" id="SSF48403">
    <property type="entry name" value="Ankyrin repeat"/>
    <property type="match status" value="1"/>
</dbReference>
<reference evidence="15 16" key="1">
    <citation type="journal article" date="2012" name="FEMS Yeast Res.">
        <title>The genome sequence of the wine yeast VIN7 reveals an allotriploid hybrid genome with Saccharomyces cerevisiae and Saccharomyces kudriavzevii origins.</title>
        <authorList>
            <person name="Borneman A.R."/>
            <person name="Desany B.A."/>
            <person name="Riches D."/>
            <person name="Affourtit J.P."/>
            <person name="Forgan A.H."/>
            <person name="Pretorius I.S."/>
            <person name="Egholm M."/>
            <person name="Chambers P.J."/>
        </authorList>
    </citation>
    <scope>NUCLEOTIDE SEQUENCE [LARGE SCALE GENOMIC DNA]</scope>
    <source>
        <strain evidence="15 16">VIN7</strain>
    </source>
</reference>
<dbReference type="InterPro" id="IPR001849">
    <property type="entry name" value="PH_domain"/>
</dbReference>
<organism evidence="15 16">
    <name type="scientific">Saccharomyces cerevisiae x Saccharomyces kudriavzevii (strain VIN7)</name>
    <name type="common">Yeast</name>
    <dbReference type="NCBI Taxonomy" id="1095631"/>
    <lineage>
        <taxon>Eukaryota</taxon>
        <taxon>Fungi</taxon>
        <taxon>Dikarya</taxon>
        <taxon>Ascomycota</taxon>
        <taxon>Saccharomycotina</taxon>
        <taxon>Saccharomycetes</taxon>
        <taxon>Saccharomycetales</taxon>
        <taxon>Saccharomycetaceae</taxon>
        <taxon>Saccharomyces</taxon>
    </lineage>
</organism>
<dbReference type="EMBL" id="AGVY01000159">
    <property type="protein sequence ID" value="EHN03241.1"/>
    <property type="molecule type" value="Genomic_DNA"/>
</dbReference>
<dbReference type="GO" id="GO:0005886">
    <property type="term" value="C:plasma membrane"/>
    <property type="evidence" value="ECO:0007669"/>
    <property type="project" value="TreeGrafter"/>
</dbReference>
<feature type="domain" description="PH" evidence="14">
    <location>
        <begin position="289"/>
        <end position="386"/>
    </location>
</feature>
<dbReference type="InterPro" id="IPR002110">
    <property type="entry name" value="Ankyrin_rpt"/>
</dbReference>
<dbReference type="OrthoDB" id="1854502at2759"/>